<evidence type="ECO:0000259" key="15">
    <source>
        <dbReference type="Pfam" id="PF00593"/>
    </source>
</evidence>
<dbReference type="GO" id="GO:0015344">
    <property type="term" value="F:siderophore uptake transmembrane transporter activity"/>
    <property type="evidence" value="ECO:0007669"/>
    <property type="project" value="TreeGrafter"/>
</dbReference>
<evidence type="ECO:0000256" key="13">
    <source>
        <dbReference type="RuleBase" id="RU003357"/>
    </source>
</evidence>
<keyword evidence="3 12" id="KW-1134">Transmembrane beta strand</keyword>
<sequence>MQKRLFAGICTLLMLAHYAHAQFTVKGRVLDAYTKEALVGASVQLGQNTTGTITGSDGSFALQTMQKPTSLLVSYLGYNPRQVPYQEQFTLVSLTPTSNQLNQVIVSASRQAQSRTEAPVAISILSSQVLQETKATTLDQVLNKVNGVYMVNLGNEQHTMAIRQPIGYSSLFLYLEDGIPIRTAGDFNHNALIEINMAALKNIEVIRGPASSLYGSEAIGGAVNFITQAPAPVPMAKVQVEGSNQGYRRTDFSVSNTFGKVGIFAGGYYAAQRDGIISHSDFDKLAFTLRADYRIKPRTKLTTSASLVDYKTDQTGGLDSTRFYKKEYSSLHTFTYRKVNALRLRSTLEHAWNDQNQTQATLFFRNNAIGQNPFYAIGNVQGNARKAKGEINEDAFSSYGLIAQHRKIFSFLNASLIAGLSADYSPATYTARYIAIDRDENGLYTGYTPSDSLLTHYSVDLLNTAVYAQAELSPLERLKLVAALRYDRLDYTFDNYLPSSSFTGAPDEENGYRQFSPKLGLTYDFGKSNGVYANYSLGFAPPQITELYRGVKVPTLQPSDFRSYEVGGWWSFLQHKAYLEVSLYQMDGKDEIISVRLDDGSYQNQNAGRTRHRGLEYTLNYAPSEALSIRVSGTNARHWFLDYVERGADYSGNEMATAPQFIGNAEVTYRPVFLKGMRFGVEWQRVGKYYMDPLNSETYGGYHLFNARVGYAFKGFEAWINAINLTDKLYATTVDKYSYGKSYRQGVPRTFNVGVGYQFIGKGG</sequence>
<dbReference type="CDD" id="cd01347">
    <property type="entry name" value="ligand_gated_channel"/>
    <property type="match status" value="1"/>
</dbReference>
<dbReference type="AlphaFoldDB" id="A0A5B6TD33"/>
<evidence type="ECO:0000256" key="5">
    <source>
        <dbReference type="ARBA" id="ARBA00022692"/>
    </source>
</evidence>
<dbReference type="RefSeq" id="WP_149091427.1">
    <property type="nucleotide sequence ID" value="NZ_VKKY01000002.1"/>
</dbReference>
<evidence type="ECO:0000256" key="14">
    <source>
        <dbReference type="SAM" id="SignalP"/>
    </source>
</evidence>
<keyword evidence="5 12" id="KW-0812">Transmembrane</keyword>
<reference evidence="17 18" key="1">
    <citation type="submission" date="2019-07" db="EMBL/GenBank/DDBJ databases">
        <title>Rufibacter sp. nov., isolated from lake sediment.</title>
        <authorList>
            <person name="Qu J.-H."/>
        </authorList>
    </citation>
    <scope>NUCLEOTIDE SEQUENCE [LARGE SCALE GENOMIC DNA]</scope>
    <source>
        <strain evidence="17 18">NBS58-1</strain>
    </source>
</reference>
<dbReference type="SUPFAM" id="SSF49464">
    <property type="entry name" value="Carboxypeptidase regulatory domain-like"/>
    <property type="match status" value="1"/>
</dbReference>
<dbReference type="PANTHER" id="PTHR32552:SF68">
    <property type="entry name" value="FERRICHROME OUTER MEMBRANE TRANSPORTER_PHAGE RECEPTOR"/>
    <property type="match status" value="1"/>
</dbReference>
<dbReference type="InterPro" id="IPR036942">
    <property type="entry name" value="Beta-barrel_TonB_sf"/>
</dbReference>
<dbReference type="EMBL" id="VKKY01000002">
    <property type="protein sequence ID" value="KAA3438369.1"/>
    <property type="molecule type" value="Genomic_DNA"/>
</dbReference>
<evidence type="ECO:0000313" key="18">
    <source>
        <dbReference type="Proteomes" id="UP000324133"/>
    </source>
</evidence>
<evidence type="ECO:0000256" key="3">
    <source>
        <dbReference type="ARBA" id="ARBA00022452"/>
    </source>
</evidence>
<evidence type="ECO:0000256" key="9">
    <source>
        <dbReference type="ARBA" id="ARBA00023077"/>
    </source>
</evidence>
<dbReference type="Pfam" id="PF13715">
    <property type="entry name" value="CarbopepD_reg_2"/>
    <property type="match status" value="1"/>
</dbReference>
<keyword evidence="6 14" id="KW-0732">Signal</keyword>
<dbReference type="Pfam" id="PF07715">
    <property type="entry name" value="Plug"/>
    <property type="match status" value="1"/>
</dbReference>
<keyword evidence="17" id="KW-0675">Receptor</keyword>
<keyword evidence="18" id="KW-1185">Reference proteome</keyword>
<evidence type="ECO:0000256" key="11">
    <source>
        <dbReference type="ARBA" id="ARBA00023237"/>
    </source>
</evidence>
<keyword evidence="10 12" id="KW-0472">Membrane</keyword>
<proteinExistence type="inferred from homology"/>
<evidence type="ECO:0000256" key="7">
    <source>
        <dbReference type="ARBA" id="ARBA00023004"/>
    </source>
</evidence>
<feature type="chain" id="PRO_5022811243" evidence="14">
    <location>
        <begin position="22"/>
        <end position="764"/>
    </location>
</feature>
<dbReference type="InterPro" id="IPR000531">
    <property type="entry name" value="Beta-barrel_TonB"/>
</dbReference>
<evidence type="ECO:0000256" key="10">
    <source>
        <dbReference type="ARBA" id="ARBA00023136"/>
    </source>
</evidence>
<dbReference type="Proteomes" id="UP000324133">
    <property type="component" value="Unassembled WGS sequence"/>
</dbReference>
<dbReference type="InterPro" id="IPR039426">
    <property type="entry name" value="TonB-dep_rcpt-like"/>
</dbReference>
<feature type="domain" description="TonB-dependent receptor plug" evidence="16">
    <location>
        <begin position="116"/>
        <end position="222"/>
    </location>
</feature>
<feature type="signal peptide" evidence="14">
    <location>
        <begin position="1"/>
        <end position="21"/>
    </location>
</feature>
<keyword evidence="8" id="KW-0406">Ion transport</keyword>
<dbReference type="PROSITE" id="PS52016">
    <property type="entry name" value="TONB_DEPENDENT_REC_3"/>
    <property type="match status" value="1"/>
</dbReference>
<evidence type="ECO:0000256" key="1">
    <source>
        <dbReference type="ARBA" id="ARBA00004571"/>
    </source>
</evidence>
<organism evidence="17 18">
    <name type="scientific">Rufibacter hautae</name>
    <dbReference type="NCBI Taxonomy" id="2595005"/>
    <lineage>
        <taxon>Bacteria</taxon>
        <taxon>Pseudomonadati</taxon>
        <taxon>Bacteroidota</taxon>
        <taxon>Cytophagia</taxon>
        <taxon>Cytophagales</taxon>
        <taxon>Hymenobacteraceae</taxon>
        <taxon>Rufibacter</taxon>
    </lineage>
</organism>
<keyword evidence="9 13" id="KW-0798">TonB box</keyword>
<dbReference type="OrthoDB" id="9782587at2"/>
<dbReference type="Gene3D" id="2.170.130.10">
    <property type="entry name" value="TonB-dependent receptor, plug domain"/>
    <property type="match status" value="1"/>
</dbReference>
<evidence type="ECO:0000256" key="4">
    <source>
        <dbReference type="ARBA" id="ARBA00022496"/>
    </source>
</evidence>
<keyword evidence="4" id="KW-0410">Iron transport</keyword>
<name>A0A5B6TD33_9BACT</name>
<evidence type="ECO:0000256" key="2">
    <source>
        <dbReference type="ARBA" id="ARBA00022448"/>
    </source>
</evidence>
<feature type="domain" description="TonB-dependent receptor-like beta-barrel" evidence="15">
    <location>
        <begin position="295"/>
        <end position="725"/>
    </location>
</feature>
<evidence type="ECO:0000259" key="16">
    <source>
        <dbReference type="Pfam" id="PF07715"/>
    </source>
</evidence>
<evidence type="ECO:0000256" key="12">
    <source>
        <dbReference type="PROSITE-ProRule" id="PRU01360"/>
    </source>
</evidence>
<comment type="caution">
    <text evidence="17">The sequence shown here is derived from an EMBL/GenBank/DDBJ whole genome shotgun (WGS) entry which is preliminary data.</text>
</comment>
<comment type="subcellular location">
    <subcellularLocation>
        <location evidence="1 12">Cell outer membrane</location>
        <topology evidence="1 12">Multi-pass membrane protein</topology>
    </subcellularLocation>
</comment>
<dbReference type="PANTHER" id="PTHR32552">
    <property type="entry name" value="FERRICHROME IRON RECEPTOR-RELATED"/>
    <property type="match status" value="1"/>
</dbReference>
<evidence type="ECO:0000313" key="17">
    <source>
        <dbReference type="EMBL" id="KAA3438369.1"/>
    </source>
</evidence>
<dbReference type="Gene3D" id="2.60.40.1120">
    <property type="entry name" value="Carboxypeptidase-like, regulatory domain"/>
    <property type="match status" value="1"/>
</dbReference>
<protein>
    <submittedName>
        <fullName evidence="17">TonB-dependent receptor</fullName>
    </submittedName>
</protein>
<gene>
    <name evidence="17" type="ORF">FOA19_14075</name>
</gene>
<keyword evidence="7" id="KW-0408">Iron</keyword>
<dbReference type="InterPro" id="IPR037066">
    <property type="entry name" value="Plug_dom_sf"/>
</dbReference>
<dbReference type="SUPFAM" id="SSF56935">
    <property type="entry name" value="Porins"/>
    <property type="match status" value="1"/>
</dbReference>
<dbReference type="GO" id="GO:0009279">
    <property type="term" value="C:cell outer membrane"/>
    <property type="evidence" value="ECO:0007669"/>
    <property type="project" value="UniProtKB-SubCell"/>
</dbReference>
<accession>A0A5B6TD33</accession>
<evidence type="ECO:0000256" key="6">
    <source>
        <dbReference type="ARBA" id="ARBA00022729"/>
    </source>
</evidence>
<comment type="similarity">
    <text evidence="12 13">Belongs to the TonB-dependent receptor family.</text>
</comment>
<dbReference type="InterPro" id="IPR012910">
    <property type="entry name" value="Plug_dom"/>
</dbReference>
<keyword evidence="2 12" id="KW-0813">Transport</keyword>
<dbReference type="Gene3D" id="2.40.170.20">
    <property type="entry name" value="TonB-dependent receptor, beta-barrel domain"/>
    <property type="match status" value="1"/>
</dbReference>
<dbReference type="InterPro" id="IPR008969">
    <property type="entry name" value="CarboxyPept-like_regulatory"/>
</dbReference>
<dbReference type="Pfam" id="PF00593">
    <property type="entry name" value="TonB_dep_Rec_b-barrel"/>
    <property type="match status" value="1"/>
</dbReference>
<evidence type="ECO:0000256" key="8">
    <source>
        <dbReference type="ARBA" id="ARBA00023065"/>
    </source>
</evidence>
<keyword evidence="11 12" id="KW-0998">Cell outer membrane</keyword>